<evidence type="ECO:0008006" key="2">
    <source>
        <dbReference type="Google" id="ProtNLM"/>
    </source>
</evidence>
<dbReference type="PANTHER" id="PTHR37953:SF1">
    <property type="entry name" value="UPF0127 PROTEIN MJ1496"/>
    <property type="match status" value="1"/>
</dbReference>
<organism evidence="1">
    <name type="scientific">uncultured Solirubrobacteraceae bacterium</name>
    <dbReference type="NCBI Taxonomy" id="1162706"/>
    <lineage>
        <taxon>Bacteria</taxon>
        <taxon>Bacillati</taxon>
        <taxon>Actinomycetota</taxon>
        <taxon>Thermoleophilia</taxon>
        <taxon>Solirubrobacterales</taxon>
        <taxon>Solirubrobacteraceae</taxon>
        <taxon>environmental samples</taxon>
    </lineage>
</organism>
<reference evidence="1" key="1">
    <citation type="submission" date="2020-02" db="EMBL/GenBank/DDBJ databases">
        <authorList>
            <person name="Meier V. D."/>
        </authorList>
    </citation>
    <scope>NUCLEOTIDE SEQUENCE</scope>
    <source>
        <strain evidence="1">AVDCRST_MAG53</strain>
    </source>
</reference>
<dbReference type="EMBL" id="CADCVR010000068">
    <property type="protein sequence ID" value="CAA9503288.1"/>
    <property type="molecule type" value="Genomic_DNA"/>
</dbReference>
<evidence type="ECO:0000313" key="1">
    <source>
        <dbReference type="EMBL" id="CAA9503288.1"/>
    </source>
</evidence>
<dbReference type="Pfam" id="PF02643">
    <property type="entry name" value="DUF192"/>
    <property type="match status" value="1"/>
</dbReference>
<dbReference type="Gene3D" id="2.60.120.1140">
    <property type="entry name" value="Protein of unknown function DUF192"/>
    <property type="match status" value="1"/>
</dbReference>
<dbReference type="InterPro" id="IPR038695">
    <property type="entry name" value="Saro_0823-like_sf"/>
</dbReference>
<dbReference type="AlphaFoldDB" id="A0A6J4SRH3"/>
<dbReference type="InterPro" id="IPR003795">
    <property type="entry name" value="DUF192"/>
</dbReference>
<name>A0A6J4SRH3_9ACTN</name>
<sequence>MCEHCVVADGPLTRMRGLLGRAELPAGEGLLLRPAGSIHTHFMRFPIDALFLDRDLRVLDVRNTVRPWRMARKRGARAVLELHAGEAERRGVKVGDVLRLGDRESGGV</sequence>
<gene>
    <name evidence="1" type="ORF">AVDCRST_MAG53-2109</name>
</gene>
<dbReference type="PANTHER" id="PTHR37953">
    <property type="entry name" value="UPF0127 PROTEIN MJ1496"/>
    <property type="match status" value="1"/>
</dbReference>
<accession>A0A6J4SRH3</accession>
<proteinExistence type="predicted"/>
<protein>
    <recommendedName>
        <fullName evidence="2">DUF192 domain-containing protein</fullName>
    </recommendedName>
</protein>